<organism evidence="1 2">
    <name type="scientific">Rattus norvegicus</name>
    <name type="common">Rat</name>
    <dbReference type="NCBI Taxonomy" id="10116"/>
    <lineage>
        <taxon>Eukaryota</taxon>
        <taxon>Metazoa</taxon>
        <taxon>Chordata</taxon>
        <taxon>Craniata</taxon>
        <taxon>Vertebrata</taxon>
        <taxon>Euteleostomi</taxon>
        <taxon>Mammalia</taxon>
        <taxon>Eutheria</taxon>
        <taxon>Euarchontoglires</taxon>
        <taxon>Glires</taxon>
        <taxon>Rodentia</taxon>
        <taxon>Myomorpha</taxon>
        <taxon>Muroidea</taxon>
        <taxon>Muridae</taxon>
        <taxon>Murinae</taxon>
        <taxon>Rattus</taxon>
    </lineage>
</organism>
<dbReference type="EMBL" id="CH474012">
    <property type="protein sequence ID" value="EDL89630.1"/>
    <property type="molecule type" value="Genomic_DNA"/>
</dbReference>
<reference evidence="1 2" key="1">
    <citation type="submission" date="2005-07" db="EMBL/GenBank/DDBJ databases">
        <authorList>
            <person name="Mural R.J."/>
            <person name="Li P.W."/>
            <person name="Adams M.D."/>
            <person name="Amanatides P.G."/>
            <person name="Baden-Tillson H."/>
            <person name="Barnstead M."/>
            <person name="Chin S.H."/>
            <person name="Dew I."/>
            <person name="Evans C.A."/>
            <person name="Ferriera S."/>
            <person name="Flanigan M."/>
            <person name="Fosler C."/>
            <person name="Glodek A."/>
            <person name="Gu Z."/>
            <person name="Holt R.A."/>
            <person name="Jennings D."/>
            <person name="Kraft C.L."/>
            <person name="Lu F."/>
            <person name="Nguyen T."/>
            <person name="Nusskern D.R."/>
            <person name="Pfannkoch C.M."/>
            <person name="Sitter C."/>
            <person name="Sutton G.G."/>
            <person name="Venter J.C."/>
            <person name="Wang Z."/>
            <person name="Woodage T."/>
            <person name="Zheng X.H."/>
            <person name="Zhong F."/>
        </authorList>
    </citation>
    <scope>NUCLEOTIDE SEQUENCE [LARGE SCALE GENOMIC DNA]</scope>
    <source>
        <strain>BN</strain>
        <strain evidence="2">Sprague-Dawley</strain>
    </source>
</reference>
<evidence type="ECO:0000313" key="2">
    <source>
        <dbReference type="Proteomes" id="UP000234681"/>
    </source>
</evidence>
<sequence length="39" mass="4388">MCFSRRTLKGPGVLTRSWEQLFTLPTARLSQEVKPAPGQ</sequence>
<evidence type="ECO:0000313" key="1">
    <source>
        <dbReference type="EMBL" id="EDL89630.1"/>
    </source>
</evidence>
<accession>A6K1H2</accession>
<protein>
    <submittedName>
        <fullName evidence="1">RCG42643</fullName>
    </submittedName>
</protein>
<name>A6K1H2_RAT</name>
<proteinExistence type="predicted"/>
<dbReference type="AlphaFoldDB" id="A6K1H2"/>
<gene>
    <name evidence="1" type="ORF">rCG_42643</name>
</gene>
<dbReference type="Proteomes" id="UP000234681">
    <property type="component" value="Chromosome 12"/>
</dbReference>